<dbReference type="OrthoDB" id="429813at2759"/>
<dbReference type="InterPro" id="IPR051414">
    <property type="entry name" value="Adenylate-forming_Reductase"/>
</dbReference>
<comment type="caution">
    <text evidence="6">The sequence shown here is derived from an EMBL/GenBank/DDBJ whole genome shotgun (WGS) entry which is preliminary data.</text>
</comment>
<dbReference type="Gene3D" id="1.10.1200.10">
    <property type="entry name" value="ACP-like"/>
    <property type="match status" value="1"/>
</dbReference>
<dbReference type="SUPFAM" id="SSF56801">
    <property type="entry name" value="Acetyl-CoA synthetase-like"/>
    <property type="match status" value="1"/>
</dbReference>
<evidence type="ECO:0000313" key="7">
    <source>
        <dbReference type="Proteomes" id="UP000824596"/>
    </source>
</evidence>
<reference evidence="6" key="1">
    <citation type="submission" date="2021-09" db="EMBL/GenBank/DDBJ databases">
        <title>A high-quality genome of the endoparasitic fungus Hirsutella rhossiliensis with a comparison of Hirsutella genomes reveals transposable elements contributing to genome size variation.</title>
        <authorList>
            <person name="Lin R."/>
            <person name="Jiao Y."/>
            <person name="Sun X."/>
            <person name="Ling J."/>
            <person name="Xie B."/>
            <person name="Cheng X."/>
        </authorList>
    </citation>
    <scope>NUCLEOTIDE SEQUENCE</scope>
    <source>
        <strain evidence="6">HR02</strain>
    </source>
</reference>
<evidence type="ECO:0000313" key="6">
    <source>
        <dbReference type="EMBL" id="KAH0957544.1"/>
    </source>
</evidence>
<feature type="domain" description="AMP-dependent synthetase/ligase" evidence="4">
    <location>
        <begin position="18"/>
        <end position="257"/>
    </location>
</feature>
<keyword evidence="2" id="KW-0597">Phosphoprotein</keyword>
<evidence type="ECO:0000259" key="5">
    <source>
        <dbReference type="Pfam" id="PF00550"/>
    </source>
</evidence>
<dbReference type="Pfam" id="PF23562">
    <property type="entry name" value="AMP-binding_C_3"/>
    <property type="match status" value="1"/>
</dbReference>
<dbReference type="PROSITE" id="PS00012">
    <property type="entry name" value="PHOSPHOPANTETHEINE"/>
    <property type="match status" value="1"/>
</dbReference>
<dbReference type="InterPro" id="IPR036736">
    <property type="entry name" value="ACP-like_sf"/>
</dbReference>
<protein>
    <submittedName>
        <fullName evidence="6">AMP-binding enzyme domain-containing protein</fullName>
    </submittedName>
</protein>
<organism evidence="6 7">
    <name type="scientific">Hirsutella rhossiliensis</name>
    <dbReference type="NCBI Taxonomy" id="111463"/>
    <lineage>
        <taxon>Eukaryota</taxon>
        <taxon>Fungi</taxon>
        <taxon>Dikarya</taxon>
        <taxon>Ascomycota</taxon>
        <taxon>Pezizomycotina</taxon>
        <taxon>Sordariomycetes</taxon>
        <taxon>Hypocreomycetidae</taxon>
        <taxon>Hypocreales</taxon>
        <taxon>Ophiocordycipitaceae</taxon>
        <taxon>Hirsutella</taxon>
    </lineage>
</organism>
<dbReference type="Pfam" id="PF00501">
    <property type="entry name" value="AMP-binding"/>
    <property type="match status" value="1"/>
</dbReference>
<dbReference type="PANTHER" id="PTHR43439:SF2">
    <property type="entry name" value="ENZYME, PUTATIVE (JCVI)-RELATED"/>
    <property type="match status" value="1"/>
</dbReference>
<keyword evidence="7" id="KW-1185">Reference proteome</keyword>
<dbReference type="RefSeq" id="XP_044715058.1">
    <property type="nucleotide sequence ID" value="XM_044869796.1"/>
</dbReference>
<gene>
    <name evidence="6" type="ORF">HRG_11326</name>
</gene>
<dbReference type="PANTHER" id="PTHR43439">
    <property type="entry name" value="PHENYLACETATE-COENZYME A LIGASE"/>
    <property type="match status" value="1"/>
</dbReference>
<dbReference type="InterPro" id="IPR009081">
    <property type="entry name" value="PP-bd_ACP"/>
</dbReference>
<evidence type="ECO:0000256" key="1">
    <source>
        <dbReference type="ARBA" id="ARBA00022450"/>
    </source>
</evidence>
<name>A0A9P8SD39_9HYPO</name>
<proteinExistence type="predicted"/>
<dbReference type="Proteomes" id="UP000824596">
    <property type="component" value="Unassembled WGS sequence"/>
</dbReference>
<accession>A0A9P8SD39</accession>
<dbReference type="AlphaFoldDB" id="A0A9P8SD39"/>
<dbReference type="InterPro" id="IPR000873">
    <property type="entry name" value="AMP-dep_synth/lig_dom"/>
</dbReference>
<evidence type="ECO:0000256" key="2">
    <source>
        <dbReference type="ARBA" id="ARBA00022553"/>
    </source>
</evidence>
<dbReference type="InterPro" id="IPR006162">
    <property type="entry name" value="Ppantetheine_attach_site"/>
</dbReference>
<dbReference type="GeneID" id="68360454"/>
<feature type="domain" description="Carrier" evidence="5">
    <location>
        <begin position="472"/>
        <end position="519"/>
    </location>
</feature>
<dbReference type="Gene3D" id="3.40.50.12780">
    <property type="entry name" value="N-terminal domain of ligase-like"/>
    <property type="match status" value="1"/>
</dbReference>
<evidence type="ECO:0000259" key="4">
    <source>
        <dbReference type="Pfam" id="PF00501"/>
    </source>
</evidence>
<evidence type="ECO:0000256" key="3">
    <source>
        <dbReference type="ARBA" id="ARBA00022857"/>
    </source>
</evidence>
<dbReference type="SUPFAM" id="SSF47336">
    <property type="entry name" value="ACP-like"/>
    <property type="match status" value="1"/>
</dbReference>
<keyword evidence="1" id="KW-0596">Phosphopantetheine</keyword>
<dbReference type="InterPro" id="IPR042099">
    <property type="entry name" value="ANL_N_sf"/>
</dbReference>
<keyword evidence="3" id="KW-0521">NADP</keyword>
<dbReference type="EMBL" id="JAIZPD010000020">
    <property type="protein sequence ID" value="KAH0957544.1"/>
    <property type="molecule type" value="Genomic_DNA"/>
</dbReference>
<sequence>MASWYLVESFGEPTFVESIAYIGPNDIRYLIFMFAAIRVGYKMLFTSPRNNLDGHLNILAQGDCEKFLQAKNTDISRIIQSRPMRTIEAPDLEQLLDDSRMVPVHPYLKSFDEAQHDPCLVLHTTGSTVPPIGSFRPTTEIYQEAKRAYTSMPLFHTSGINATITWALCLGVTLVFGAPHVVPNAAYVDAMHRFADVNASMGAPSLYEDISTQPDWLEHMKGFSYVVVSGAPLSKSAGDTISQYTRVIGNLGATETANLPRLAPSAVDWEYFYWHPTHSGIQMRECQDYPGLFELIIISEWSMNDLYDQHPDPNKPFLWRYRGRKDDVIVLSNGEKLTPVLMETALARSSLVRGAIIVGQGRFQPLALIDLVPGVEHPEDQQSRHELIQRLLPVVAEANKHAPRHGQLDRHHILFADPSKPLHFLGQSKIQRRITNELYSTEIEAFYKHIERRNIAPERPQLLTSQPWRDYDNDDFFRAGVDSLEATMITREINFNIAGGITPTDIYMHPTLSQLAKYVVELSSAADVINGNQKACNSTKLEAAEEVQSQP</sequence>
<dbReference type="Pfam" id="PF00550">
    <property type="entry name" value="PP-binding"/>
    <property type="match status" value="1"/>
</dbReference>